<keyword evidence="2" id="KW-1185">Reference proteome</keyword>
<comment type="caution">
    <text evidence="1">The sequence shown here is derived from an EMBL/GenBank/DDBJ whole genome shotgun (WGS) entry which is preliminary data.</text>
</comment>
<gene>
    <name evidence="1" type="ORF">FYJ63_06730</name>
</gene>
<proteinExistence type="predicted"/>
<dbReference type="AlphaFoldDB" id="A0A7K0K4E1"/>
<organism evidence="1 2">
    <name type="scientific">Mobiluncus porci</name>
    <dbReference type="NCBI Taxonomy" id="2652278"/>
    <lineage>
        <taxon>Bacteria</taxon>
        <taxon>Bacillati</taxon>
        <taxon>Actinomycetota</taxon>
        <taxon>Actinomycetes</taxon>
        <taxon>Actinomycetales</taxon>
        <taxon>Actinomycetaceae</taxon>
        <taxon>Mobiluncus</taxon>
    </lineage>
</organism>
<protein>
    <submittedName>
        <fullName evidence="1">Uncharacterized protein</fullName>
    </submittedName>
</protein>
<dbReference type="SUPFAM" id="SSF50969">
    <property type="entry name" value="YVTN repeat-like/Quinoprotein amine dehydrogenase"/>
    <property type="match status" value="1"/>
</dbReference>
<dbReference type="RefSeq" id="WP_154545048.1">
    <property type="nucleotide sequence ID" value="NZ_VUMY01000010.1"/>
</dbReference>
<dbReference type="InterPro" id="IPR011044">
    <property type="entry name" value="Quino_amine_DH_bsu"/>
</dbReference>
<reference evidence="1 2" key="1">
    <citation type="submission" date="2019-08" db="EMBL/GenBank/DDBJ databases">
        <title>In-depth cultivation of the pig gut microbiome towards novel bacterial diversity and tailored functional studies.</title>
        <authorList>
            <person name="Wylensek D."/>
            <person name="Hitch T.C.A."/>
            <person name="Clavel T."/>
        </authorList>
    </citation>
    <scope>NUCLEOTIDE SEQUENCE [LARGE SCALE GENOMIC DNA]</scope>
    <source>
        <strain evidence="1 2">RF-GAM-744-WT-7</strain>
    </source>
</reference>
<dbReference type="EMBL" id="VUMY01000010">
    <property type="protein sequence ID" value="MST49930.1"/>
    <property type="molecule type" value="Genomic_DNA"/>
</dbReference>
<accession>A0A7K0K4E1</accession>
<name>A0A7K0K4E1_9ACTO</name>
<evidence type="ECO:0000313" key="2">
    <source>
        <dbReference type="Proteomes" id="UP000442535"/>
    </source>
</evidence>
<sequence>MFDEPSSIISFENNKRSQKKLANIPYSNYLFASNWNTNSIYIAAARSNGLLQVNKDQSWQVLDVYNTDNNFGGYTAVSSLPQGGAILSKNKVGNNIPDMWYPDLIVRIDKQGKPLWKTTVDCFVDSIDTTDSLALVSGTSKQASYFILDLETGHIVSHLEKDTNLKWFHACHFVSDKIVCITQMSDLSYRLLHFTSDNLIIFQSDSFQDGINQAKLYNNTFVSLSNNNPSLLLFHDLYWNKTGQIQLTTDSSVLCHSLTLFKNYALVGCQTRESGQYTEFLYRVNLDTHQLVDELKHRVNQEYAKDMGITISSDWFFRESNMQ</sequence>
<dbReference type="Proteomes" id="UP000442535">
    <property type="component" value="Unassembled WGS sequence"/>
</dbReference>
<evidence type="ECO:0000313" key="1">
    <source>
        <dbReference type="EMBL" id="MST49930.1"/>
    </source>
</evidence>